<evidence type="ECO:0000313" key="2">
    <source>
        <dbReference type="Proteomes" id="UP000001784"/>
    </source>
</evidence>
<dbReference type="KEGG" id="sfu:Sfum_0831"/>
<dbReference type="RefSeq" id="WP_011697701.1">
    <property type="nucleotide sequence ID" value="NC_008554.1"/>
</dbReference>
<dbReference type="AlphaFoldDB" id="A0LGH6"/>
<reference evidence="1 2" key="1">
    <citation type="submission" date="2006-10" db="EMBL/GenBank/DDBJ databases">
        <title>Complete sequence of Syntrophobacter fumaroxidans MPOB.</title>
        <authorList>
            <consortium name="US DOE Joint Genome Institute"/>
            <person name="Copeland A."/>
            <person name="Lucas S."/>
            <person name="Lapidus A."/>
            <person name="Barry K."/>
            <person name="Detter J.C."/>
            <person name="Glavina del Rio T."/>
            <person name="Hammon N."/>
            <person name="Israni S."/>
            <person name="Pitluck S."/>
            <person name="Goltsman E.G."/>
            <person name="Martinez M."/>
            <person name="Schmutz J."/>
            <person name="Larimer F."/>
            <person name="Land M."/>
            <person name="Hauser L."/>
            <person name="Kyrpides N."/>
            <person name="Kim E."/>
            <person name="Boone D.R."/>
            <person name="Brockman F."/>
            <person name="Culley D."/>
            <person name="Ferry J."/>
            <person name="Gunsalus R."/>
            <person name="McInerney M.J."/>
            <person name="Morrison M."/>
            <person name="Plugge C."/>
            <person name="Rohlin L."/>
            <person name="Scholten J."/>
            <person name="Sieber J."/>
            <person name="Stams A.J.M."/>
            <person name="Worm P."/>
            <person name="Henstra A.M."/>
            <person name="Richardson P."/>
        </authorList>
    </citation>
    <scope>NUCLEOTIDE SEQUENCE [LARGE SCALE GENOMIC DNA]</scope>
    <source>
        <strain evidence="2">DSM 10017 / MPOB</strain>
    </source>
</reference>
<proteinExistence type="predicted"/>
<dbReference type="Proteomes" id="UP000001784">
    <property type="component" value="Chromosome"/>
</dbReference>
<sequence>MKMQEVRAMAKSKGVKSFGKTKAQLIRDIQLKEGNFDCYGTAVDYCDQTECCFRSSCLEDSKPTGKSKG</sequence>
<keyword evidence="2" id="KW-1185">Reference proteome</keyword>
<dbReference type="STRING" id="335543.Sfum_0831"/>
<evidence type="ECO:0000313" key="1">
    <source>
        <dbReference type="EMBL" id="ABK16528.1"/>
    </source>
</evidence>
<dbReference type="InParanoid" id="A0LGH6"/>
<dbReference type="OrthoDB" id="1687780at2"/>
<protein>
    <recommendedName>
        <fullName evidence="3">SAP domain-containing protein</fullName>
    </recommendedName>
</protein>
<accession>A0LGH6</accession>
<organism evidence="1 2">
    <name type="scientific">Syntrophobacter fumaroxidans (strain DSM 10017 / MPOB)</name>
    <dbReference type="NCBI Taxonomy" id="335543"/>
    <lineage>
        <taxon>Bacteria</taxon>
        <taxon>Pseudomonadati</taxon>
        <taxon>Thermodesulfobacteriota</taxon>
        <taxon>Syntrophobacteria</taxon>
        <taxon>Syntrophobacterales</taxon>
        <taxon>Syntrophobacteraceae</taxon>
        <taxon>Syntrophobacter</taxon>
    </lineage>
</organism>
<dbReference type="EMBL" id="CP000478">
    <property type="protein sequence ID" value="ABK16528.1"/>
    <property type="molecule type" value="Genomic_DNA"/>
</dbReference>
<name>A0LGH6_SYNFM</name>
<gene>
    <name evidence="1" type="ordered locus">Sfum_0831</name>
</gene>
<evidence type="ECO:0008006" key="3">
    <source>
        <dbReference type="Google" id="ProtNLM"/>
    </source>
</evidence>
<dbReference type="HOGENOM" id="CLU_203783_0_0_7"/>
<dbReference type="eggNOG" id="ENOG5033C3D">
    <property type="taxonomic scope" value="Bacteria"/>
</dbReference>